<dbReference type="Pfam" id="PF04471">
    <property type="entry name" value="Mrr_cat"/>
    <property type="match status" value="1"/>
</dbReference>
<protein>
    <recommendedName>
        <fullName evidence="1">Restriction endonuclease type IV Mrr domain-containing protein</fullName>
    </recommendedName>
</protein>
<evidence type="ECO:0000313" key="3">
    <source>
        <dbReference type="Proteomes" id="UP000019249"/>
    </source>
</evidence>
<feature type="domain" description="Restriction endonuclease type IV Mrr" evidence="1">
    <location>
        <begin position="37"/>
        <end position="107"/>
    </location>
</feature>
<sequence length="109" mass="12444">MNKILKTLFNKNKNTFEFDEEDINIFLNPPTKKDPPSNKRFTNLIERIYTSQGFSCEIVEGINDCGADIIARKDNKVTAIQIKHHNPLSKSKNIGESVLNKLLQAKKNI</sequence>
<dbReference type="RefSeq" id="WP_036096495.1">
    <property type="nucleotide sequence ID" value="NZ_AODF01000007.1"/>
</dbReference>
<dbReference type="SUPFAM" id="SSF52980">
    <property type="entry name" value="Restriction endonuclease-like"/>
    <property type="match status" value="1"/>
</dbReference>
<dbReference type="InterPro" id="IPR011335">
    <property type="entry name" value="Restrct_endonuc-II-like"/>
</dbReference>
<organism evidence="2 3">
    <name type="scientific">Listeria floridensis FSL S10-1187</name>
    <dbReference type="NCBI Taxonomy" id="1265817"/>
    <lineage>
        <taxon>Bacteria</taxon>
        <taxon>Bacillati</taxon>
        <taxon>Bacillota</taxon>
        <taxon>Bacilli</taxon>
        <taxon>Bacillales</taxon>
        <taxon>Listeriaceae</taxon>
        <taxon>Listeria</taxon>
    </lineage>
</organism>
<keyword evidence="3" id="KW-1185">Reference proteome</keyword>
<dbReference type="EMBL" id="AODF01000007">
    <property type="protein sequence ID" value="EUJ33120.1"/>
    <property type="molecule type" value="Genomic_DNA"/>
</dbReference>
<gene>
    <name evidence="2" type="ORF">MFLO_04235</name>
</gene>
<reference evidence="2 3" key="1">
    <citation type="journal article" date="2014" name="Int. J. Syst. Evol. Microbiol.">
        <title>Listeria floridensis sp. nov., Listeria aquatica sp. nov., Listeria cornellensis sp. nov., Listeria riparia sp. nov. and Listeria grandensis sp. nov., from agricultural and natural environments.</title>
        <authorList>
            <person name="den Bakker H.C."/>
            <person name="Warchocki S."/>
            <person name="Wright E.M."/>
            <person name="Allred A.F."/>
            <person name="Ahlstrom C."/>
            <person name="Manuel C.S."/>
            <person name="Stasiewicz M.J."/>
            <person name="Burrell A."/>
            <person name="Roof S."/>
            <person name="Strawn L."/>
            <person name="Fortes E.D."/>
            <person name="Nightingale K.K."/>
            <person name="Kephart D."/>
            <person name="Wiedmann M."/>
        </authorList>
    </citation>
    <scope>NUCLEOTIDE SEQUENCE [LARGE SCALE GENOMIC DNA]</scope>
    <source>
        <strain evidence="2 3">FSL S10-1187</strain>
    </source>
</reference>
<name>A0ABN0RGU1_9LIST</name>
<proteinExistence type="predicted"/>
<evidence type="ECO:0000313" key="2">
    <source>
        <dbReference type="EMBL" id="EUJ33120.1"/>
    </source>
</evidence>
<dbReference type="InterPro" id="IPR007560">
    <property type="entry name" value="Restrct_endonuc_IV_Mrr"/>
</dbReference>
<comment type="caution">
    <text evidence="2">The sequence shown here is derived from an EMBL/GenBank/DDBJ whole genome shotgun (WGS) entry which is preliminary data.</text>
</comment>
<evidence type="ECO:0000259" key="1">
    <source>
        <dbReference type="Pfam" id="PF04471"/>
    </source>
</evidence>
<accession>A0ABN0RGU1</accession>
<dbReference type="Proteomes" id="UP000019249">
    <property type="component" value="Unassembled WGS sequence"/>
</dbReference>